<feature type="domain" description="Glycosyltransferase subfamily 4-like N-terminal" evidence="6">
    <location>
        <begin position="178"/>
        <end position="280"/>
    </location>
</feature>
<accession>A0A132MX34</accession>
<evidence type="ECO:0000256" key="4">
    <source>
        <dbReference type="SAM" id="MobiDB-lite"/>
    </source>
</evidence>
<evidence type="ECO:0000313" key="7">
    <source>
        <dbReference type="EMBL" id="KWX02387.1"/>
    </source>
</evidence>
<dbReference type="PATRIC" id="fig|1469144.10.peg.3682"/>
<dbReference type="Pfam" id="PF00534">
    <property type="entry name" value="Glycos_transf_1"/>
    <property type="match status" value="1"/>
</dbReference>
<evidence type="ECO:0000259" key="5">
    <source>
        <dbReference type="Pfam" id="PF00534"/>
    </source>
</evidence>
<dbReference type="AlphaFoldDB" id="A0A132MX34"/>
<keyword evidence="8" id="KW-1185">Reference proteome</keyword>
<dbReference type="Pfam" id="PF13439">
    <property type="entry name" value="Glyco_transf_4"/>
    <property type="match status" value="1"/>
</dbReference>
<organism evidence="7 8">
    <name type="scientific">Carbonactinospora thermoautotrophica</name>
    <dbReference type="NCBI Taxonomy" id="1469144"/>
    <lineage>
        <taxon>Bacteria</taxon>
        <taxon>Bacillati</taxon>
        <taxon>Actinomycetota</taxon>
        <taxon>Actinomycetes</taxon>
        <taxon>Kitasatosporales</taxon>
        <taxon>Carbonactinosporaceae</taxon>
        <taxon>Carbonactinospora</taxon>
    </lineage>
</organism>
<dbReference type="STRING" id="1469144.LI90_3430"/>
<dbReference type="EMBL" id="LAXD01000001">
    <property type="protein sequence ID" value="KWX02387.1"/>
    <property type="molecule type" value="Genomic_DNA"/>
</dbReference>
<dbReference type="GO" id="GO:0016757">
    <property type="term" value="F:glycosyltransferase activity"/>
    <property type="evidence" value="ECO:0007669"/>
    <property type="project" value="UniProtKB-KW"/>
</dbReference>
<keyword evidence="2" id="KW-0328">Glycosyltransferase</keyword>
<feature type="region of interest" description="Disordered" evidence="4">
    <location>
        <begin position="1"/>
        <end position="23"/>
    </location>
</feature>
<dbReference type="RefSeq" id="WP_197651818.1">
    <property type="nucleotide sequence ID" value="NZ_JYIJ01000017.1"/>
</dbReference>
<dbReference type="SUPFAM" id="SSF53756">
    <property type="entry name" value="UDP-Glycosyltransferase/glycogen phosphorylase"/>
    <property type="match status" value="1"/>
</dbReference>
<name>A0A132MX34_9ACTN</name>
<gene>
    <name evidence="7" type="ORF">LI90_3430</name>
</gene>
<evidence type="ECO:0000313" key="8">
    <source>
        <dbReference type="Proteomes" id="UP000070188"/>
    </source>
</evidence>
<dbReference type="PANTHER" id="PTHR12526">
    <property type="entry name" value="GLYCOSYLTRANSFERASE"/>
    <property type="match status" value="1"/>
</dbReference>
<evidence type="ECO:0000256" key="2">
    <source>
        <dbReference type="ARBA" id="ARBA00022676"/>
    </source>
</evidence>
<dbReference type="InterPro" id="IPR028098">
    <property type="entry name" value="Glyco_trans_4-like_N"/>
</dbReference>
<dbReference type="Proteomes" id="UP000070188">
    <property type="component" value="Unassembled WGS sequence"/>
</dbReference>
<evidence type="ECO:0000256" key="1">
    <source>
        <dbReference type="ARBA" id="ARBA00021292"/>
    </source>
</evidence>
<dbReference type="InterPro" id="IPR001296">
    <property type="entry name" value="Glyco_trans_1"/>
</dbReference>
<reference evidence="8" key="1">
    <citation type="submission" date="2015-04" db="EMBL/GenBank/DDBJ databases">
        <title>Physiological reanalysis, assessment of diazotrophy, and genome sequences of multiple isolates of Streptomyces thermoautotrophicus.</title>
        <authorList>
            <person name="MacKellar D.C."/>
            <person name="Lieber L."/>
            <person name="Norman J."/>
            <person name="Bolger A."/>
            <person name="Tobin C."/>
            <person name="Murray J.W."/>
            <person name="Chang R."/>
            <person name="Ford T."/>
            <person name="Nguyen P.Q."/>
            <person name="Woodward J."/>
            <person name="Permingeat H."/>
            <person name="Joshi N.S."/>
            <person name="Silver P.A."/>
            <person name="Usadel B."/>
            <person name="Rutherford A.W."/>
            <person name="Friesen M."/>
            <person name="Prell J."/>
        </authorList>
    </citation>
    <scope>NUCLEOTIDE SEQUENCE [LARGE SCALE GENOMIC DNA]</scope>
    <source>
        <strain evidence="8">H1</strain>
    </source>
</reference>
<evidence type="ECO:0000259" key="6">
    <source>
        <dbReference type="Pfam" id="PF13439"/>
    </source>
</evidence>
<comment type="caution">
    <text evidence="7">The sequence shown here is derived from an EMBL/GenBank/DDBJ whole genome shotgun (WGS) entry which is preliminary data.</text>
</comment>
<evidence type="ECO:0000256" key="3">
    <source>
        <dbReference type="ARBA" id="ARBA00022679"/>
    </source>
</evidence>
<dbReference type="PANTHER" id="PTHR12526:SF600">
    <property type="entry name" value="GLYCOSYL TRANSFERASE GROUP 1"/>
    <property type="match status" value="1"/>
</dbReference>
<protein>
    <recommendedName>
        <fullName evidence="1">D-inositol 3-phosphate glycosyltransferase</fullName>
    </recommendedName>
</protein>
<keyword evidence="3 7" id="KW-0808">Transferase</keyword>
<sequence>MTSTVERPAEGDDQADPAGAGSRRPRVAMLVANDISRDSRVQKVAYSAAEAGFDVLLVGYVPSGSSVPTGESRLGAARVVRTGLTNRYRARARQLRAELPAAGGVRRVALQARVGLLRGGSFASTVNYKLRRRILKSVAEPGTARPGVKGQAKELLWKIYVREGDWRRTQLHLSQIEAAWWPVLAEFQPDLIHAHDMHTPGIAVRIADRLGRQGKRPKVLYDAHEFVAGVRMGTVRERAYQGLEREYIGRADAVVTVSPELAELLQDRYGLSEPPTVVTNAPFLHTPGADGDDAPSLRATVGLADDVPLLVYSGAVAPMRGIHTMVEALPDLPGVHAAIVCGKQDRFVAELVATAERLGAGDRLHVVPYVAPHQVTRFLASATIGVIPILHTPNHEIALITKYYEYMHARLPIVVSDVKAMAAKTRQLGNGEVFTAGDPASFARAVRAVLADPGRYTACYTPELLAENSWEGQAAVLNRLYARLVGRTPEPRPGTRPFKEVFPAEVAVR</sequence>
<proteinExistence type="predicted"/>
<feature type="domain" description="Glycosyl transferase family 1" evidence="5">
    <location>
        <begin position="297"/>
        <end position="458"/>
    </location>
</feature>
<dbReference type="Gene3D" id="3.40.50.2000">
    <property type="entry name" value="Glycogen Phosphorylase B"/>
    <property type="match status" value="2"/>
</dbReference>